<feature type="signal peptide" evidence="1">
    <location>
        <begin position="1"/>
        <end position="18"/>
    </location>
</feature>
<name>A0A0B7AHY4_9EUPU</name>
<reference evidence="2" key="1">
    <citation type="submission" date="2014-12" db="EMBL/GenBank/DDBJ databases">
        <title>Insight into the proteome of Arion vulgaris.</title>
        <authorList>
            <person name="Aradska J."/>
            <person name="Bulat T."/>
            <person name="Smidak R."/>
            <person name="Sarate P."/>
            <person name="Gangsoo J."/>
            <person name="Sialana F."/>
            <person name="Bilban M."/>
            <person name="Lubec G."/>
        </authorList>
    </citation>
    <scope>NUCLEOTIDE SEQUENCE</scope>
    <source>
        <tissue evidence="2">Skin</tissue>
    </source>
</reference>
<protein>
    <submittedName>
        <fullName evidence="2">Uncharacterized protein</fullName>
    </submittedName>
</protein>
<keyword evidence="1" id="KW-0732">Signal</keyword>
<accession>A0A0B7AHY4</accession>
<proteinExistence type="predicted"/>
<feature type="chain" id="PRO_5002124201" evidence="1">
    <location>
        <begin position="19"/>
        <end position="197"/>
    </location>
</feature>
<sequence length="197" mass="21359">MTSLAVAVLLSVMPLVAGICEDAQLGLYLHSCQPCGSPGLDDMCIKRAGSCSYYNTGAGNTAYGDLGGANGLPPFGYISNANPPTTCTVIKAAAASIPNRAGTTGTIPVYTRAADWGKSWPNIRVNPTIIQFLRILYPTHNCIENSLGFPNGRWNWQNANDARQGSRVDTFFYEDNGNSTWSYQCYCDFCRQCQSCR</sequence>
<evidence type="ECO:0000256" key="1">
    <source>
        <dbReference type="SAM" id="SignalP"/>
    </source>
</evidence>
<organism evidence="2">
    <name type="scientific">Arion vulgaris</name>
    <dbReference type="NCBI Taxonomy" id="1028688"/>
    <lineage>
        <taxon>Eukaryota</taxon>
        <taxon>Metazoa</taxon>
        <taxon>Spiralia</taxon>
        <taxon>Lophotrochozoa</taxon>
        <taxon>Mollusca</taxon>
        <taxon>Gastropoda</taxon>
        <taxon>Heterobranchia</taxon>
        <taxon>Euthyneura</taxon>
        <taxon>Panpulmonata</taxon>
        <taxon>Eupulmonata</taxon>
        <taxon>Stylommatophora</taxon>
        <taxon>Helicina</taxon>
        <taxon>Arionoidea</taxon>
        <taxon>Arionidae</taxon>
        <taxon>Arion</taxon>
    </lineage>
</organism>
<evidence type="ECO:0000313" key="2">
    <source>
        <dbReference type="EMBL" id="CEK79495.1"/>
    </source>
</evidence>
<gene>
    <name evidence="2" type="primary">ORF115742</name>
</gene>
<dbReference type="EMBL" id="HACG01032630">
    <property type="protein sequence ID" value="CEK79495.1"/>
    <property type="molecule type" value="Transcribed_RNA"/>
</dbReference>
<dbReference type="AlphaFoldDB" id="A0A0B7AHY4"/>